<reference evidence="1 2" key="1">
    <citation type="journal article" date="2011" name="Int. J. Syst. Evol. Microbiol.">
        <title>Hymenobacter yonginensis sp. nov., isolated from a mesotrophic artificial lake.</title>
        <authorList>
            <person name="Joung Y."/>
            <person name="Cho S.H."/>
            <person name="Kim H."/>
            <person name="Kim S.B."/>
            <person name="Joh K."/>
        </authorList>
    </citation>
    <scope>NUCLEOTIDE SEQUENCE [LARGE SCALE GENOMIC DNA]</scope>
    <source>
        <strain evidence="1 2">KCTC 22745</strain>
    </source>
</reference>
<evidence type="ECO:0000313" key="1">
    <source>
        <dbReference type="EMBL" id="WBO86701.1"/>
    </source>
</evidence>
<name>A0ABY7PUW7_9BACT</name>
<dbReference type="RefSeq" id="WP_270129350.1">
    <property type="nucleotide sequence ID" value="NZ_CP115397.1"/>
</dbReference>
<dbReference type="Proteomes" id="UP001211872">
    <property type="component" value="Plasmid unnamed2"/>
</dbReference>
<geneLocation type="plasmid" evidence="1 2">
    <name>unnamed2</name>
</geneLocation>
<accession>A0ABY7PUW7</accession>
<sequence length="168" mass="18819">MPSPATPLAVYGDTLRLGAFTAGDTLYFSYPMYYAHAAAVHYGVRVVARGDSVHAAQLVYPTAETAVWEGSAGAAAFYRRYRPQARVLAQSHRPRVRQLAQLDNVLRRIYHHTAVGTHFPADLYALEWGARWSVVDDRSNGLHAHRAVQQVLGLPLQPIWLDRKPRMD</sequence>
<keyword evidence="1" id="KW-0614">Plasmid</keyword>
<protein>
    <submittedName>
        <fullName evidence="1">Uncharacterized protein</fullName>
    </submittedName>
</protein>
<keyword evidence="2" id="KW-1185">Reference proteome</keyword>
<evidence type="ECO:0000313" key="2">
    <source>
        <dbReference type="Proteomes" id="UP001211872"/>
    </source>
</evidence>
<organism evidence="1 2">
    <name type="scientific">Hymenobacter yonginensis</name>
    <dbReference type="NCBI Taxonomy" id="748197"/>
    <lineage>
        <taxon>Bacteria</taxon>
        <taxon>Pseudomonadati</taxon>
        <taxon>Bacteroidota</taxon>
        <taxon>Cytophagia</taxon>
        <taxon>Cytophagales</taxon>
        <taxon>Hymenobacteraceae</taxon>
        <taxon>Hymenobacter</taxon>
    </lineage>
</organism>
<proteinExistence type="predicted"/>
<gene>
    <name evidence="1" type="ORF">O9Z63_20690</name>
</gene>
<dbReference type="EMBL" id="CP115397">
    <property type="protein sequence ID" value="WBO86701.1"/>
    <property type="molecule type" value="Genomic_DNA"/>
</dbReference>